<gene>
    <name evidence="1" type="ORF">A2751_04425</name>
</gene>
<proteinExistence type="predicted"/>
<evidence type="ECO:0000313" key="2">
    <source>
        <dbReference type="Proteomes" id="UP000176864"/>
    </source>
</evidence>
<organism evidence="1 2">
    <name type="scientific">Candidatus Doudnabacteria bacterium RIFCSPHIGHO2_01_FULL_46_14</name>
    <dbReference type="NCBI Taxonomy" id="1817824"/>
    <lineage>
        <taxon>Bacteria</taxon>
        <taxon>Candidatus Doudnaibacteriota</taxon>
    </lineage>
</organism>
<dbReference type="AlphaFoldDB" id="A0A1F5NPB1"/>
<reference evidence="1 2" key="1">
    <citation type="journal article" date="2016" name="Nat. Commun.">
        <title>Thousands of microbial genomes shed light on interconnected biogeochemical processes in an aquifer system.</title>
        <authorList>
            <person name="Anantharaman K."/>
            <person name="Brown C.T."/>
            <person name="Hug L.A."/>
            <person name="Sharon I."/>
            <person name="Castelle C.J."/>
            <person name="Probst A.J."/>
            <person name="Thomas B.C."/>
            <person name="Singh A."/>
            <person name="Wilkins M.J."/>
            <person name="Karaoz U."/>
            <person name="Brodie E.L."/>
            <person name="Williams K.H."/>
            <person name="Hubbard S.S."/>
            <person name="Banfield J.F."/>
        </authorList>
    </citation>
    <scope>NUCLEOTIDE SEQUENCE [LARGE SCALE GENOMIC DNA]</scope>
</reference>
<evidence type="ECO:0000313" key="1">
    <source>
        <dbReference type="EMBL" id="OGE79210.1"/>
    </source>
</evidence>
<sequence>MKEKDSNTFADWLSQLPELNGASFSTHPARAFALAFKRRVDLHDQEFRQFIADWNRHFSRTRRKLESITEPGFYRLRINSKKGESLDQFHPQLKRHAYNSQVTARSVELIVWMRMTDHGLYLQEVSPLPEGKSLQVQWRAGFWALVQEPFVFQLDAGWKSAPFLRACRFIETESMLYWDSCLPALSWIFAAGVYDVIKTADDALHNKLNFPQARKLVRAACV</sequence>
<comment type="caution">
    <text evidence="1">The sequence shown here is derived from an EMBL/GenBank/DDBJ whole genome shotgun (WGS) entry which is preliminary data.</text>
</comment>
<name>A0A1F5NPB1_9BACT</name>
<accession>A0A1F5NPB1</accession>
<dbReference type="EMBL" id="MFEK01000006">
    <property type="protein sequence ID" value="OGE79210.1"/>
    <property type="molecule type" value="Genomic_DNA"/>
</dbReference>
<protein>
    <submittedName>
        <fullName evidence="1">Uncharacterized protein</fullName>
    </submittedName>
</protein>
<dbReference type="Proteomes" id="UP000176864">
    <property type="component" value="Unassembled WGS sequence"/>
</dbReference>